<dbReference type="EMBL" id="MQUB01000001">
    <property type="protein sequence ID" value="PQB04959.1"/>
    <property type="molecule type" value="Genomic_DNA"/>
</dbReference>
<feature type="domain" description="DUF7033" evidence="2">
    <location>
        <begin position="96"/>
        <end position="182"/>
    </location>
</feature>
<keyword evidence="4" id="KW-1185">Reference proteome</keyword>
<sequence>MLLIYTRQTTSRVDYIFKHICTRILGLEISFTSAVEQFVSHQGPKMSYGKQALGNEFFIKSQGLLFEQGFEDQPIQVRPFKETVCFFAVDGNSHLAFDIFSAAFYLMSRYEEYLPHVKDTRGRFPAEASLGFKEGFLMQPVVDIWAQYFGQALKQQFPAITLRNEGFKTHTIINAELPYRYLQRGAIATSMNLLGNLIRLRFVSFFQVLQVVMGWKKDPYDTFEFLMNNSGKESYPQTLFFLLGEASQFSRNINSRRKKFQSLVKYVADYTTVGLVISQNALSDLNELQQEKKALEELTHREVTASMNTNYLISLPDIYRLLVEVEIPRDFSMVYEDQIGFRAGTCTPFLFYDLDYEIKTPLLIQPVAAAISGLQGQKRQQVHDKLLKLMEEVRRLNGEFSVILRNEDFAKTFQNRTWHGLYDQIRKRDE</sequence>
<name>A0A2S7KQP9_9FLAO</name>
<gene>
    <name evidence="3" type="ORF">BST85_08685</name>
</gene>
<dbReference type="AlphaFoldDB" id="A0A2S7KQP9"/>
<dbReference type="Proteomes" id="UP000239800">
    <property type="component" value="Unassembled WGS sequence"/>
</dbReference>
<evidence type="ECO:0000259" key="2">
    <source>
        <dbReference type="Pfam" id="PF23019"/>
    </source>
</evidence>
<evidence type="ECO:0000313" key="4">
    <source>
        <dbReference type="Proteomes" id="UP000239800"/>
    </source>
</evidence>
<dbReference type="Pfam" id="PF23019">
    <property type="entry name" value="DUF7033"/>
    <property type="match status" value="1"/>
</dbReference>
<dbReference type="InterPro" id="IPR054297">
    <property type="entry name" value="DUF7033"/>
</dbReference>
<accession>A0A2S7KQP9</accession>
<comment type="caution">
    <text evidence="3">The sequence shown here is derived from an EMBL/GenBank/DDBJ whole genome shotgun (WGS) entry which is preliminary data.</text>
</comment>
<organism evidence="3 4">
    <name type="scientific">Aureitalea marina</name>
    <dbReference type="NCBI Taxonomy" id="930804"/>
    <lineage>
        <taxon>Bacteria</taxon>
        <taxon>Pseudomonadati</taxon>
        <taxon>Bacteroidota</taxon>
        <taxon>Flavobacteriia</taxon>
        <taxon>Flavobacteriales</taxon>
        <taxon>Flavobacteriaceae</taxon>
        <taxon>Aureitalea</taxon>
    </lineage>
</organism>
<proteinExistence type="predicted"/>
<feature type="coiled-coil region" evidence="1">
    <location>
        <begin position="278"/>
        <end position="305"/>
    </location>
</feature>
<protein>
    <recommendedName>
        <fullName evidence="2">DUF7033 domain-containing protein</fullName>
    </recommendedName>
</protein>
<keyword evidence="1" id="KW-0175">Coiled coil</keyword>
<reference evidence="3 4" key="1">
    <citation type="submission" date="2016-11" db="EMBL/GenBank/DDBJ databases">
        <title>Trade-off between light-utilization and light-protection in marine flavobacteria.</title>
        <authorList>
            <person name="Kumagai Y."/>
        </authorList>
    </citation>
    <scope>NUCLEOTIDE SEQUENCE [LARGE SCALE GENOMIC DNA]</scope>
    <source>
        <strain evidence="3 4">NBRC 107741</strain>
    </source>
</reference>
<evidence type="ECO:0000313" key="3">
    <source>
        <dbReference type="EMBL" id="PQB04959.1"/>
    </source>
</evidence>
<evidence type="ECO:0000256" key="1">
    <source>
        <dbReference type="SAM" id="Coils"/>
    </source>
</evidence>